<dbReference type="Proteomes" id="UP000262901">
    <property type="component" value="Unassembled WGS sequence"/>
</dbReference>
<feature type="transmembrane region" description="Helical" evidence="1">
    <location>
        <begin position="53"/>
        <end position="74"/>
    </location>
</feature>
<evidence type="ECO:0000313" key="2">
    <source>
        <dbReference type="EMBL" id="AXQ77887.1"/>
    </source>
</evidence>
<feature type="transmembrane region" description="Helical" evidence="1">
    <location>
        <begin position="6"/>
        <end position="27"/>
    </location>
</feature>
<reference evidence="4 6" key="2">
    <citation type="submission" date="2018-08" db="EMBL/GenBank/DDBJ databases">
        <title>Draft genome of Streptococcus sp. nov. Z1.</title>
        <authorList>
            <person name="Tian Z."/>
        </authorList>
    </citation>
    <scope>NUCLEOTIDE SEQUENCE [LARGE SCALE GENOMIC DNA]</scope>
    <source>
        <strain evidence="4">Z1</strain>
        <strain evidence="6">Z1(2018)</strain>
    </source>
</reference>
<evidence type="ECO:0000313" key="4">
    <source>
        <dbReference type="EMBL" id="RFU52382.1"/>
    </source>
</evidence>
<dbReference type="EMBL" id="QVQY01000038">
    <property type="protein sequence ID" value="RFU50203.1"/>
    <property type="molecule type" value="Genomic_DNA"/>
</dbReference>
<evidence type="ECO:0000313" key="3">
    <source>
        <dbReference type="EMBL" id="RFU50203.1"/>
    </source>
</evidence>
<keyword evidence="7" id="KW-1185">Reference proteome</keyword>
<feature type="transmembrane region" description="Helical" evidence="1">
    <location>
        <begin position="80"/>
        <end position="100"/>
    </location>
</feature>
<dbReference type="AlphaFoldDB" id="A0A372KJ98"/>
<dbReference type="Proteomes" id="UP000264056">
    <property type="component" value="Unassembled WGS sequence"/>
</dbReference>
<protein>
    <recommendedName>
        <fullName evidence="8">DUF1304 domain-containing protein</fullName>
    </recommendedName>
</protein>
<reference evidence="3 7" key="1">
    <citation type="submission" date="2018-08" db="EMBL/GenBank/DDBJ databases">
        <title>Draft genome of Streptococcus sp .nov. Z2.</title>
        <authorList>
            <person name="Tian Z."/>
        </authorList>
    </citation>
    <scope>NUCLEOTIDE SEQUENCE [LARGE SCALE GENOMIC DNA]</scope>
    <source>
        <strain evidence="3 7">Z2</strain>
    </source>
</reference>
<evidence type="ECO:0000313" key="5">
    <source>
        <dbReference type="Proteomes" id="UP000246115"/>
    </source>
</evidence>
<proteinExistence type="predicted"/>
<evidence type="ECO:0000256" key="1">
    <source>
        <dbReference type="SAM" id="Phobius"/>
    </source>
</evidence>
<name>A0A372KJ98_9STRE</name>
<dbReference type="Proteomes" id="UP000246115">
    <property type="component" value="Chromosome"/>
</dbReference>
<keyword evidence="1" id="KW-0812">Transmembrane</keyword>
<evidence type="ECO:0008006" key="8">
    <source>
        <dbReference type="Google" id="ProtNLM"/>
    </source>
</evidence>
<evidence type="ECO:0000313" key="7">
    <source>
        <dbReference type="Proteomes" id="UP000264056"/>
    </source>
</evidence>
<sequence>MLLTIFSITILGLIEVVANGFFLFRFLKYNDLKTAQKFHGDLPRTAGKTIWKFKILISFFLGAMALIGALLLGLHQMSAGLLICNLFAVGMLLLCLFQFYRYGKDFLPSRLSPLFALAIVLFVFLHP</sequence>
<dbReference type="KEGG" id="schj:DDV21_001770"/>
<accession>A0A346NA42</accession>
<dbReference type="RefSeq" id="WP_116878952.1">
    <property type="nucleotide sequence ID" value="NZ_CP031733.1"/>
</dbReference>
<evidence type="ECO:0000313" key="6">
    <source>
        <dbReference type="Proteomes" id="UP000262901"/>
    </source>
</evidence>
<accession>A0A372KJ98</accession>
<feature type="transmembrane region" description="Helical" evidence="1">
    <location>
        <begin position="107"/>
        <end position="125"/>
    </location>
</feature>
<reference evidence="2" key="4">
    <citation type="journal article" date="2019" name="Int. J. Syst. Evol. Microbiol.">
        <title>Streptococcus chenjunshii sp. nov. isolated from feces of Tibetan antelopes.</title>
        <authorList>
            <person name="Tian Z."/>
            <person name="Lu S."/>
            <person name="Jin D."/>
            <person name="Yang J."/>
            <person name="Pu J."/>
            <person name="Lai X.H."/>
            <person name="Bai X.N."/>
            <person name="Wu X.M."/>
            <person name="Li J."/>
            <person name="Wang S."/>
            <person name="Xu J."/>
        </authorList>
    </citation>
    <scope>NUCLEOTIDE SEQUENCE</scope>
    <source>
        <strain evidence="2">Z15</strain>
    </source>
</reference>
<dbReference type="OrthoDB" id="2233940at2"/>
<keyword evidence="1" id="KW-0472">Membrane</keyword>
<keyword evidence="1" id="KW-1133">Transmembrane helix</keyword>
<dbReference type="EMBL" id="CP031733">
    <property type="protein sequence ID" value="AXQ77887.1"/>
    <property type="molecule type" value="Genomic_DNA"/>
</dbReference>
<dbReference type="EMBL" id="QVQZ01000037">
    <property type="protein sequence ID" value="RFU52382.1"/>
    <property type="molecule type" value="Genomic_DNA"/>
</dbReference>
<gene>
    <name evidence="2" type="ORF">DDV21_001770</name>
    <name evidence="3" type="ORF">DDV22_09875</name>
    <name evidence="4" type="ORF">DDV23_09970</name>
</gene>
<reference evidence="5" key="3">
    <citation type="submission" date="2018-08" db="EMBL/GenBank/DDBJ databases">
        <title>Streptococcus chenjunshii sp. nov., isolated from stools sample of the Tibetan antelope in the Qinghai-Tibet plateau, China.</title>
        <authorList>
            <person name="Tian Z."/>
        </authorList>
    </citation>
    <scope>NUCLEOTIDE SEQUENCE [LARGE SCALE GENOMIC DNA]</scope>
    <source>
        <strain evidence="5">Z15</strain>
    </source>
</reference>
<organism evidence="4 6">
    <name type="scientific">Streptococcus chenjunshii</name>
    <dbReference type="NCBI Taxonomy" id="2173853"/>
    <lineage>
        <taxon>Bacteria</taxon>
        <taxon>Bacillati</taxon>
        <taxon>Bacillota</taxon>
        <taxon>Bacilli</taxon>
        <taxon>Lactobacillales</taxon>
        <taxon>Streptococcaceae</taxon>
        <taxon>Streptococcus</taxon>
    </lineage>
</organism>